<keyword evidence="1" id="KW-1133">Transmembrane helix</keyword>
<evidence type="ECO:0000313" key="3">
    <source>
        <dbReference type="Proteomes" id="UP000483820"/>
    </source>
</evidence>
<keyword evidence="1" id="KW-0812">Transmembrane</keyword>
<feature type="transmembrane region" description="Helical" evidence="1">
    <location>
        <begin position="6"/>
        <end position="25"/>
    </location>
</feature>
<keyword evidence="1" id="KW-0472">Membrane</keyword>
<gene>
    <name evidence="2" type="ORF">GCK72_016691</name>
</gene>
<sequence length="78" mass="9492">MTCFIDYNWLTIPTFIIFWFVRYGVQSVLKQNYYYMGNMWSFLIVSGVLELYHVWTGRLVNNYAYQSYQDNEVLQQHA</sequence>
<dbReference type="Proteomes" id="UP000483820">
    <property type="component" value="Chromosome V"/>
</dbReference>
<evidence type="ECO:0000256" key="1">
    <source>
        <dbReference type="SAM" id="Phobius"/>
    </source>
</evidence>
<feature type="transmembrane region" description="Helical" evidence="1">
    <location>
        <begin position="37"/>
        <end position="55"/>
    </location>
</feature>
<accession>A0A6A5G6D5</accession>
<dbReference type="AlphaFoldDB" id="A0A6A5G6D5"/>
<dbReference type="GeneID" id="9801166"/>
<dbReference type="RefSeq" id="XP_003092951.2">
    <property type="nucleotide sequence ID" value="XM_003092903.2"/>
</dbReference>
<dbReference type="CTD" id="9801166"/>
<comment type="caution">
    <text evidence="2">The sequence shown here is derived from an EMBL/GenBank/DDBJ whole genome shotgun (WGS) entry which is preliminary data.</text>
</comment>
<dbReference type="EMBL" id="WUAV01000005">
    <property type="protein sequence ID" value="KAF1750144.1"/>
    <property type="molecule type" value="Genomic_DNA"/>
</dbReference>
<name>A0A6A5G6D5_CAERE</name>
<dbReference type="KEGG" id="crq:GCK72_016691"/>
<organism evidence="2 3">
    <name type="scientific">Caenorhabditis remanei</name>
    <name type="common">Caenorhabditis vulgaris</name>
    <dbReference type="NCBI Taxonomy" id="31234"/>
    <lineage>
        <taxon>Eukaryota</taxon>
        <taxon>Metazoa</taxon>
        <taxon>Ecdysozoa</taxon>
        <taxon>Nematoda</taxon>
        <taxon>Chromadorea</taxon>
        <taxon>Rhabditida</taxon>
        <taxon>Rhabditina</taxon>
        <taxon>Rhabditomorpha</taxon>
        <taxon>Rhabditoidea</taxon>
        <taxon>Rhabditidae</taxon>
        <taxon>Peloderinae</taxon>
        <taxon>Caenorhabditis</taxon>
    </lineage>
</organism>
<reference evidence="2 3" key="1">
    <citation type="submission" date="2019-12" db="EMBL/GenBank/DDBJ databases">
        <title>Chromosome-level assembly of the Caenorhabditis remanei genome.</title>
        <authorList>
            <person name="Teterina A.A."/>
            <person name="Willis J.H."/>
            <person name="Phillips P.C."/>
        </authorList>
    </citation>
    <scope>NUCLEOTIDE SEQUENCE [LARGE SCALE GENOMIC DNA]</scope>
    <source>
        <strain evidence="2 3">PX506</strain>
        <tissue evidence="2">Whole organism</tissue>
    </source>
</reference>
<protein>
    <submittedName>
        <fullName evidence="2">Uncharacterized protein</fullName>
    </submittedName>
</protein>
<evidence type="ECO:0000313" key="2">
    <source>
        <dbReference type="EMBL" id="KAF1750144.1"/>
    </source>
</evidence>
<proteinExistence type="predicted"/>